<reference evidence="1 2" key="1">
    <citation type="submission" date="2018-11" db="EMBL/GenBank/DDBJ databases">
        <title>Chryseotalea sanarue gen. nov., sp., nov., a member of the family Cytophagaceae, isolated from a brackish lake in Hamamatsu Japan.</title>
        <authorList>
            <person name="Maejima Y."/>
            <person name="Iino T."/>
            <person name="Muraguchi Y."/>
            <person name="Fukuda K."/>
            <person name="Ohkuma M."/>
            <person name="Moriuchi R."/>
            <person name="Dohra H."/>
            <person name="Kimbara K."/>
            <person name="Shintani M."/>
        </authorList>
    </citation>
    <scope>NUCLEOTIDE SEQUENCE [LARGE SCALE GENOMIC DNA]</scope>
    <source>
        <strain evidence="1 2">Ys</strain>
    </source>
</reference>
<gene>
    <name evidence="1" type="ORF">SanaruYs_28270</name>
</gene>
<accession>A0A401UCJ3</accession>
<dbReference type="AlphaFoldDB" id="A0A401UCJ3"/>
<dbReference type="Proteomes" id="UP000288227">
    <property type="component" value="Unassembled WGS sequence"/>
</dbReference>
<keyword evidence="2" id="KW-1185">Reference proteome</keyword>
<dbReference type="EMBL" id="BHXQ01000005">
    <property type="protein sequence ID" value="GCC52590.1"/>
    <property type="molecule type" value="Genomic_DNA"/>
</dbReference>
<name>A0A401UCJ3_9BACT</name>
<evidence type="ECO:0008006" key="3">
    <source>
        <dbReference type="Google" id="ProtNLM"/>
    </source>
</evidence>
<organism evidence="1 2">
    <name type="scientific">Chryseotalea sanaruensis</name>
    <dbReference type="NCBI Taxonomy" id="2482724"/>
    <lineage>
        <taxon>Bacteria</taxon>
        <taxon>Pseudomonadati</taxon>
        <taxon>Bacteroidota</taxon>
        <taxon>Cytophagia</taxon>
        <taxon>Cytophagales</taxon>
        <taxon>Chryseotaleaceae</taxon>
        <taxon>Chryseotalea</taxon>
    </lineage>
</organism>
<sequence>MGEIINDTDSQFLWWAIDKIVNWRNTTLLTNLIHIQGTYDKILPIRTSNFKVNNGGHLMIVNKGKEIGDLINKILS</sequence>
<evidence type="ECO:0000313" key="2">
    <source>
        <dbReference type="Proteomes" id="UP000288227"/>
    </source>
</evidence>
<evidence type="ECO:0000313" key="1">
    <source>
        <dbReference type="EMBL" id="GCC52590.1"/>
    </source>
</evidence>
<proteinExistence type="predicted"/>
<protein>
    <recommendedName>
        <fullName evidence="3">Alpha/beta hydrolase</fullName>
    </recommendedName>
</protein>
<comment type="caution">
    <text evidence="1">The sequence shown here is derived from an EMBL/GenBank/DDBJ whole genome shotgun (WGS) entry which is preliminary data.</text>
</comment>